<dbReference type="Pfam" id="PF18885">
    <property type="entry name" value="DUF5648"/>
    <property type="match status" value="1"/>
</dbReference>
<dbReference type="EMBL" id="LAVA02000097">
    <property type="protein sequence ID" value="OIJ63629.1"/>
    <property type="molecule type" value="Genomic_DNA"/>
</dbReference>
<accession>A0A1J4NQV4</accession>
<evidence type="ECO:0000313" key="4">
    <source>
        <dbReference type="Proteomes" id="UP000034196"/>
    </source>
</evidence>
<dbReference type="InterPro" id="IPR006311">
    <property type="entry name" value="TAT_signal"/>
</dbReference>
<evidence type="ECO:0000259" key="2">
    <source>
        <dbReference type="Pfam" id="PF18885"/>
    </source>
</evidence>
<comment type="caution">
    <text evidence="3">The sequence shown here is derived from an EMBL/GenBank/DDBJ whole genome shotgun (WGS) entry which is preliminary data.</text>
</comment>
<evidence type="ECO:0000256" key="1">
    <source>
        <dbReference type="SAM" id="SignalP"/>
    </source>
</evidence>
<dbReference type="PROSITE" id="PS51318">
    <property type="entry name" value="TAT"/>
    <property type="match status" value="1"/>
</dbReference>
<sequence length="179" mass="19851">MIRIRRSLVLAATLLMSAVTAAAAPSAHARGEHWHNLATWYHWGRQDNFSSVTADDDATARSSGYTWVRGKEAYILVQPTDTRVQKPLILFYNSARGDYMSTATREGIASALSAGYVRKNVQGYIWTYHAPGTVPLYQYWNARRQDNFAAASPEGIASARSAGYRRVRVEGYVTPGSAF</sequence>
<evidence type="ECO:0000313" key="3">
    <source>
        <dbReference type="EMBL" id="OIJ63629.1"/>
    </source>
</evidence>
<keyword evidence="1" id="KW-0732">Signal</keyword>
<protein>
    <recommendedName>
        <fullName evidence="2">DUF5648 domain-containing protein</fullName>
    </recommendedName>
</protein>
<dbReference type="AlphaFoldDB" id="A0A1J4NQV4"/>
<gene>
    <name evidence="3" type="ORF">WN71_032935</name>
</gene>
<proteinExistence type="predicted"/>
<keyword evidence="4" id="KW-1185">Reference proteome</keyword>
<feature type="chain" id="PRO_5009631126" description="DUF5648 domain-containing protein" evidence="1">
    <location>
        <begin position="24"/>
        <end position="179"/>
    </location>
</feature>
<organism evidence="3 4">
    <name type="scientific">Streptomyces mangrovisoli</name>
    <dbReference type="NCBI Taxonomy" id="1428628"/>
    <lineage>
        <taxon>Bacteria</taxon>
        <taxon>Bacillati</taxon>
        <taxon>Actinomycetota</taxon>
        <taxon>Actinomycetes</taxon>
        <taxon>Kitasatosporales</taxon>
        <taxon>Streptomycetaceae</taxon>
        <taxon>Streptomyces</taxon>
    </lineage>
</organism>
<feature type="domain" description="DUF5648" evidence="2">
    <location>
        <begin position="55"/>
        <end position="173"/>
    </location>
</feature>
<feature type="signal peptide" evidence="1">
    <location>
        <begin position="1"/>
        <end position="23"/>
    </location>
</feature>
<reference evidence="3" key="1">
    <citation type="submission" date="2016-10" db="EMBL/GenBank/DDBJ databases">
        <title>Genome sequence of Streptomyces mangrovisoli MUSC 149.</title>
        <authorList>
            <person name="Lee L.-H."/>
            <person name="Ser H.-L."/>
        </authorList>
    </citation>
    <scope>NUCLEOTIDE SEQUENCE [LARGE SCALE GENOMIC DNA]</scope>
    <source>
        <strain evidence="3">MUSC 149</strain>
    </source>
</reference>
<dbReference type="InterPro" id="IPR043708">
    <property type="entry name" value="DUF5648"/>
</dbReference>
<dbReference type="Proteomes" id="UP000034196">
    <property type="component" value="Unassembled WGS sequence"/>
</dbReference>
<name>A0A1J4NQV4_9ACTN</name>
<dbReference type="STRING" id="1428628.WN71_032935"/>